<evidence type="ECO:0000313" key="3">
    <source>
        <dbReference type="Proteomes" id="UP001498398"/>
    </source>
</evidence>
<name>A0ABR1JIW5_9AGAR</name>
<keyword evidence="3" id="KW-1185">Reference proteome</keyword>
<evidence type="ECO:0000313" key="2">
    <source>
        <dbReference type="EMBL" id="KAK7462363.1"/>
    </source>
</evidence>
<dbReference type="Proteomes" id="UP001498398">
    <property type="component" value="Unassembled WGS sequence"/>
</dbReference>
<gene>
    <name evidence="2" type="ORF">VKT23_007964</name>
</gene>
<organism evidence="2 3">
    <name type="scientific">Marasmiellus scandens</name>
    <dbReference type="NCBI Taxonomy" id="2682957"/>
    <lineage>
        <taxon>Eukaryota</taxon>
        <taxon>Fungi</taxon>
        <taxon>Dikarya</taxon>
        <taxon>Basidiomycota</taxon>
        <taxon>Agaricomycotina</taxon>
        <taxon>Agaricomycetes</taxon>
        <taxon>Agaricomycetidae</taxon>
        <taxon>Agaricales</taxon>
        <taxon>Marasmiineae</taxon>
        <taxon>Omphalotaceae</taxon>
        <taxon>Marasmiellus</taxon>
    </lineage>
</organism>
<keyword evidence="1" id="KW-0812">Transmembrane</keyword>
<feature type="transmembrane region" description="Helical" evidence="1">
    <location>
        <begin position="34"/>
        <end position="52"/>
    </location>
</feature>
<proteinExistence type="predicted"/>
<sequence length="245" mass="28048">MTSSDAFFKSWKETVPSTSATDTRKKHDTLKRHFVVAFTSIAAAVLLLILTSRRNTECNEFFREDEHFASDPRLDKYQSPSDASFCHDLTGNLDQEALFSLSPESSFTFFLSRASSIIGSFHIRESTDSSDDTIRVNITGAEDVSKTPYSYARRNLESEMVTACYAERDGEQGIILWVGKSWINCLQFCHNLFRRLIRRELNYLKISSLELPSLYRWEEAFEIYLLISQIVSLTMSSVQRLSTAL</sequence>
<keyword evidence="1" id="KW-1133">Transmembrane helix</keyword>
<evidence type="ECO:0000256" key="1">
    <source>
        <dbReference type="SAM" id="Phobius"/>
    </source>
</evidence>
<dbReference type="EMBL" id="JBANRG010000011">
    <property type="protein sequence ID" value="KAK7462363.1"/>
    <property type="molecule type" value="Genomic_DNA"/>
</dbReference>
<comment type="caution">
    <text evidence="2">The sequence shown here is derived from an EMBL/GenBank/DDBJ whole genome shotgun (WGS) entry which is preliminary data.</text>
</comment>
<protein>
    <submittedName>
        <fullName evidence="2">Uncharacterized protein</fullName>
    </submittedName>
</protein>
<keyword evidence="1" id="KW-0472">Membrane</keyword>
<reference evidence="2 3" key="1">
    <citation type="submission" date="2024-01" db="EMBL/GenBank/DDBJ databases">
        <title>A draft genome for the cacao thread blight pathogen Marasmiellus scandens.</title>
        <authorList>
            <person name="Baruah I.K."/>
            <person name="Leung J."/>
            <person name="Bukari Y."/>
            <person name="Amoako-Attah I."/>
            <person name="Meinhardt L.W."/>
            <person name="Bailey B.A."/>
            <person name="Cohen S.P."/>
        </authorList>
    </citation>
    <scope>NUCLEOTIDE SEQUENCE [LARGE SCALE GENOMIC DNA]</scope>
    <source>
        <strain evidence="2 3">GH-19</strain>
    </source>
</reference>
<accession>A0ABR1JIW5</accession>